<sequence length="77" mass="7924">MASGTPLLPVGQWLEAEPPAISPARASPKWRDAGPGGSLSTGDEIVVPGEPLDRGRSTTQPAHAGAPAQSPPRYCRP</sequence>
<accession>A0A432JKV7</accession>
<evidence type="ECO:0000313" key="2">
    <source>
        <dbReference type="EMBL" id="RUA23250.1"/>
    </source>
</evidence>
<feature type="region of interest" description="Disordered" evidence="1">
    <location>
        <begin position="1"/>
        <end position="77"/>
    </location>
</feature>
<name>A0A432JKV7_9GAMM</name>
<evidence type="ECO:0000256" key="1">
    <source>
        <dbReference type="SAM" id="MobiDB-lite"/>
    </source>
</evidence>
<organism evidence="2">
    <name type="scientific">Billgrantia gudaonensis</name>
    <dbReference type="NCBI Taxonomy" id="376427"/>
    <lineage>
        <taxon>Bacteria</taxon>
        <taxon>Pseudomonadati</taxon>
        <taxon>Pseudomonadota</taxon>
        <taxon>Gammaproteobacteria</taxon>
        <taxon>Oceanospirillales</taxon>
        <taxon>Halomonadaceae</taxon>
        <taxon>Billgrantia</taxon>
    </lineage>
</organism>
<comment type="caution">
    <text evidence="2">The sequence shown here is derived from an EMBL/GenBank/DDBJ whole genome shotgun (WGS) entry which is preliminary data.</text>
</comment>
<gene>
    <name evidence="2" type="ORF">DSL92_00330</name>
</gene>
<protein>
    <submittedName>
        <fullName evidence="2">Uncharacterized protein</fullName>
    </submittedName>
</protein>
<dbReference type="EMBL" id="RXHI01000001">
    <property type="protein sequence ID" value="RUA23250.1"/>
    <property type="molecule type" value="Genomic_DNA"/>
</dbReference>
<dbReference type="AlphaFoldDB" id="A0A432JKV7"/>
<reference evidence="2" key="1">
    <citation type="submission" date="2018-12" db="EMBL/GenBank/DDBJ databases">
        <authorList>
            <person name="Jadhav K."/>
            <person name="Kushwaha B."/>
            <person name="Jadhav I."/>
        </authorList>
    </citation>
    <scope>NUCLEOTIDE SEQUENCE [LARGE SCALE GENOMIC DNA]</scope>
    <source>
        <strain evidence="2">SBS 10</strain>
    </source>
</reference>
<proteinExistence type="predicted"/>